<dbReference type="PANTHER" id="PTHR48228:SF7">
    <property type="entry name" value="FATTY ACYL-COA TRANSFERASE RV3272-RELATED"/>
    <property type="match status" value="1"/>
</dbReference>
<organism evidence="1 2">
    <name type="scientific">Vineibacter terrae</name>
    <dbReference type="NCBI Taxonomy" id="2586908"/>
    <lineage>
        <taxon>Bacteria</taxon>
        <taxon>Pseudomonadati</taxon>
        <taxon>Pseudomonadota</taxon>
        <taxon>Alphaproteobacteria</taxon>
        <taxon>Hyphomicrobiales</taxon>
        <taxon>Vineibacter</taxon>
    </lineage>
</organism>
<dbReference type="EMBL" id="VDUZ01000048">
    <property type="protein sequence ID" value="TXL71135.1"/>
    <property type="molecule type" value="Genomic_DNA"/>
</dbReference>
<dbReference type="AlphaFoldDB" id="A0A5C8PCU8"/>
<dbReference type="InterPro" id="IPR044855">
    <property type="entry name" value="CoA-Trfase_III_dom3_sf"/>
</dbReference>
<protein>
    <submittedName>
        <fullName evidence="1">CoA transferase</fullName>
    </submittedName>
</protein>
<dbReference type="Gene3D" id="3.40.50.10540">
    <property type="entry name" value="Crotonobetainyl-coa:carnitine coa-transferase, domain 1"/>
    <property type="match status" value="1"/>
</dbReference>
<name>A0A5C8PCU8_9HYPH</name>
<comment type="caution">
    <text evidence="1">The sequence shown here is derived from an EMBL/GenBank/DDBJ whole genome shotgun (WGS) entry which is preliminary data.</text>
</comment>
<dbReference type="OrthoDB" id="9781472at2"/>
<dbReference type="SUPFAM" id="SSF89796">
    <property type="entry name" value="CoA-transferase family III (CaiB/BaiF)"/>
    <property type="match status" value="1"/>
</dbReference>
<dbReference type="InterPro" id="IPR023606">
    <property type="entry name" value="CoA-Trfase_III_dom_1_sf"/>
</dbReference>
<accession>A0A5C8PCU8</accession>
<dbReference type="InterPro" id="IPR050509">
    <property type="entry name" value="CoA-transferase_III"/>
</dbReference>
<proteinExistence type="predicted"/>
<dbReference type="PANTHER" id="PTHR48228">
    <property type="entry name" value="SUCCINYL-COA--D-CITRAMALATE COA-TRANSFERASE"/>
    <property type="match status" value="1"/>
</dbReference>
<dbReference type="GO" id="GO:0016740">
    <property type="term" value="F:transferase activity"/>
    <property type="evidence" value="ECO:0007669"/>
    <property type="project" value="UniProtKB-KW"/>
</dbReference>
<evidence type="ECO:0000313" key="1">
    <source>
        <dbReference type="EMBL" id="TXL71135.1"/>
    </source>
</evidence>
<keyword evidence="1" id="KW-0808">Transferase</keyword>
<dbReference type="Gene3D" id="3.30.1540.10">
    <property type="entry name" value="formyl-coa transferase, domain 3"/>
    <property type="match status" value="1"/>
</dbReference>
<dbReference type="Proteomes" id="UP000321638">
    <property type="component" value="Unassembled WGS sequence"/>
</dbReference>
<dbReference type="Pfam" id="PF02515">
    <property type="entry name" value="CoA_transf_3"/>
    <property type="match status" value="1"/>
</dbReference>
<keyword evidence="2" id="KW-1185">Reference proteome</keyword>
<evidence type="ECO:0000313" key="2">
    <source>
        <dbReference type="Proteomes" id="UP000321638"/>
    </source>
</evidence>
<gene>
    <name evidence="1" type="ORF">FHP25_31535</name>
</gene>
<reference evidence="1 2" key="1">
    <citation type="submission" date="2019-06" db="EMBL/GenBank/DDBJ databases">
        <title>New taxonomy in bacterial strain CC-CFT640, isolated from vineyard.</title>
        <authorList>
            <person name="Lin S.-Y."/>
            <person name="Tsai C.-F."/>
            <person name="Young C.-C."/>
        </authorList>
    </citation>
    <scope>NUCLEOTIDE SEQUENCE [LARGE SCALE GENOMIC DNA]</scope>
    <source>
        <strain evidence="1 2">CC-CFT640</strain>
    </source>
</reference>
<dbReference type="RefSeq" id="WP_147850983.1">
    <property type="nucleotide sequence ID" value="NZ_VDUZ01000048.1"/>
</dbReference>
<dbReference type="InterPro" id="IPR003673">
    <property type="entry name" value="CoA-Trfase_fam_III"/>
</dbReference>
<sequence>MTLAPLPLSGVRVVEFSHTVMGPTCGMVLADLGADVVKVEPVDGDRTRRLKGFGVGFFGFLNRNKRAIAVDVETPAGRDAVDALVRRADVLIENFAPGTMTRRGYGPQRCAELNPRLIYCALKGFLAGPYEHRGALDEVVQMMGGLAYMTGPVGQPLRAGASVIDIMGGTFGALGVLLKLRERDRTGKGGHVESALFESVVLLMGTHLAASAVLRHPVPPMPERLSSWAVYEPMDTADGAQIFIGVTSDGQWRRFIDVFGLEALKGDARLATNNDRITARPWLLPILRQAIAARPIAEVERLAEQADISYARVARPQDLLDDPHLAATGQLAATTMPGDIVARLPLLPLRLDGRAMGKDRDPPLVIGQHTREVLRELGYADADISRLAAAGTIAAVGA</sequence>